<dbReference type="InterPro" id="IPR040648">
    <property type="entry name" value="HMGXB3_CxC4"/>
</dbReference>
<evidence type="ECO:0000259" key="2">
    <source>
        <dbReference type="Pfam" id="PF18717"/>
    </source>
</evidence>
<comment type="caution">
    <text evidence="3">The sequence shown here is derived from an EMBL/GenBank/DDBJ whole genome shotgun (WGS) entry which is preliminary data.</text>
</comment>
<proteinExistence type="predicted"/>
<evidence type="ECO:0000256" key="1">
    <source>
        <dbReference type="SAM" id="MobiDB-lite"/>
    </source>
</evidence>
<keyword evidence="4" id="KW-1185">Reference proteome</keyword>
<organism evidence="3 4">
    <name type="scientific">Marasmius tenuissimus</name>
    <dbReference type="NCBI Taxonomy" id="585030"/>
    <lineage>
        <taxon>Eukaryota</taxon>
        <taxon>Fungi</taxon>
        <taxon>Dikarya</taxon>
        <taxon>Basidiomycota</taxon>
        <taxon>Agaricomycotina</taxon>
        <taxon>Agaricomycetes</taxon>
        <taxon>Agaricomycetidae</taxon>
        <taxon>Agaricales</taxon>
        <taxon>Marasmiineae</taxon>
        <taxon>Marasmiaceae</taxon>
        <taxon>Marasmius</taxon>
    </lineage>
</organism>
<gene>
    <name evidence="3" type="ORF">AAF712_006038</name>
</gene>
<reference evidence="3 4" key="1">
    <citation type="submission" date="2024-05" db="EMBL/GenBank/DDBJ databases">
        <title>A draft genome resource for the thread blight pathogen Marasmius tenuissimus strain MS-2.</title>
        <authorList>
            <person name="Yulfo-Soto G.E."/>
            <person name="Baruah I.K."/>
            <person name="Amoako-Attah I."/>
            <person name="Bukari Y."/>
            <person name="Meinhardt L.W."/>
            <person name="Bailey B.A."/>
            <person name="Cohen S.P."/>
        </authorList>
    </citation>
    <scope>NUCLEOTIDE SEQUENCE [LARGE SCALE GENOMIC DNA]</scope>
    <source>
        <strain evidence="3 4">MS-2</strain>
    </source>
</reference>
<dbReference type="Pfam" id="PF18717">
    <property type="entry name" value="CxC4"/>
    <property type="match status" value="1"/>
</dbReference>
<protein>
    <recommendedName>
        <fullName evidence="2">HMG domain-containing protein</fullName>
    </recommendedName>
</protein>
<evidence type="ECO:0000313" key="3">
    <source>
        <dbReference type="EMBL" id="KAL0066843.1"/>
    </source>
</evidence>
<dbReference type="EMBL" id="JBBXMP010000031">
    <property type="protein sequence ID" value="KAL0066843.1"/>
    <property type="molecule type" value="Genomic_DNA"/>
</dbReference>
<sequence>MRVGEDVRITCKCPEGDRCGKCVHSETYLEFRDEDFRAVEEKMFRDGHVVWFWHERENREPAEGLLWTNRFSVGHAKDGINGRAMVVYSGSDAGDGVWSCSKCSGTCTHTSAAKGFFKQVLGLDDAEERDGDDMVSDDEENVLMFEDGNNVNVVRQEETGISYLPIRPPEWAELPGDVVHYSRPPRNNDLPTRIPLGESNRTACGRGPSTIADHLRIIKTCTVYMLTEKLTVEIELAPTALFTHELLDEYTSRYTSCETPFVVFVEAMGRVYRGRGCTFVKEDMFRSVWFAYVSIQDFSRDMYCQQCGTNPDCLIWDGVTLGFGRKHLSDSLKPPTHTDKSSPIRQRTRKAGGDSDEERDAAKDSGSFDLILRRLILVSQELATLFKRTFCPNAQIEMKLKRLYGNLFEQIAAKESVLQMIAPRAIDELKDFVACPDWHMASRLVNTPALYNVLEGEMKVNGKYPKDLINACRWMHTRAAEVLAQVTAKDVGPLGEETIEDLDNWKVVSESSGDDKFCC</sequence>
<feature type="region of interest" description="Disordered" evidence="1">
    <location>
        <begin position="330"/>
        <end position="361"/>
    </location>
</feature>
<feature type="domain" description="HMG" evidence="2">
    <location>
        <begin position="240"/>
        <end position="292"/>
    </location>
</feature>
<accession>A0ABR3A1E0</accession>
<name>A0ABR3A1E0_9AGAR</name>
<evidence type="ECO:0000313" key="4">
    <source>
        <dbReference type="Proteomes" id="UP001437256"/>
    </source>
</evidence>
<dbReference type="Proteomes" id="UP001437256">
    <property type="component" value="Unassembled WGS sequence"/>
</dbReference>